<evidence type="ECO:0000313" key="2">
    <source>
        <dbReference type="Proteomes" id="UP000724584"/>
    </source>
</evidence>
<sequence>MTSQQQQQPPPTPPTTTPSQPPQPPSPPPTPPEPERNPLLRPTAIALTILCPIALLLPTRGGGRAKSLVQNVVLASGGFWGVNQLATEYTGKALTARWGDRLGGVLGGRSVANGGGGVGGGDGKGEEVKVGVFDSLPTERAARNKMLIEAERKRRAEAEGREYVPRKAQAGLVERFWMGGEKEGWQEKRLEEERKAIESGKGYGELIAEQVREVWKGKGGGDGQGGGKGEGEGQGDGKGKKE</sequence>
<comment type="caution">
    <text evidence="1">The sequence shown here is derived from an EMBL/GenBank/DDBJ whole genome shotgun (WGS) entry which is preliminary data.</text>
</comment>
<keyword evidence="2" id="KW-1185">Reference proteome</keyword>
<gene>
    <name evidence="1" type="ORF">F5144DRAFT_628835</name>
</gene>
<organism evidence="1 2">
    <name type="scientific">Chaetomium tenue</name>
    <dbReference type="NCBI Taxonomy" id="1854479"/>
    <lineage>
        <taxon>Eukaryota</taxon>
        <taxon>Fungi</taxon>
        <taxon>Dikarya</taxon>
        <taxon>Ascomycota</taxon>
        <taxon>Pezizomycotina</taxon>
        <taxon>Sordariomycetes</taxon>
        <taxon>Sordariomycetidae</taxon>
        <taxon>Sordariales</taxon>
        <taxon>Chaetomiaceae</taxon>
        <taxon>Chaetomium</taxon>
    </lineage>
</organism>
<name>A0ACB7PCN4_9PEZI</name>
<evidence type="ECO:0000313" key="1">
    <source>
        <dbReference type="EMBL" id="KAH6636843.1"/>
    </source>
</evidence>
<dbReference type="Proteomes" id="UP000724584">
    <property type="component" value="Unassembled WGS sequence"/>
</dbReference>
<dbReference type="EMBL" id="JAGIZQ010000003">
    <property type="protein sequence ID" value="KAH6636843.1"/>
    <property type="molecule type" value="Genomic_DNA"/>
</dbReference>
<protein>
    <submittedName>
        <fullName evidence="1">Uncharacterized protein</fullName>
    </submittedName>
</protein>
<reference evidence="1 2" key="1">
    <citation type="journal article" date="2021" name="Nat. Commun.">
        <title>Genetic determinants of endophytism in the Arabidopsis root mycobiome.</title>
        <authorList>
            <person name="Mesny F."/>
            <person name="Miyauchi S."/>
            <person name="Thiergart T."/>
            <person name="Pickel B."/>
            <person name="Atanasova L."/>
            <person name="Karlsson M."/>
            <person name="Huettel B."/>
            <person name="Barry K.W."/>
            <person name="Haridas S."/>
            <person name="Chen C."/>
            <person name="Bauer D."/>
            <person name="Andreopoulos W."/>
            <person name="Pangilinan J."/>
            <person name="LaButti K."/>
            <person name="Riley R."/>
            <person name="Lipzen A."/>
            <person name="Clum A."/>
            <person name="Drula E."/>
            <person name="Henrissat B."/>
            <person name="Kohler A."/>
            <person name="Grigoriev I.V."/>
            <person name="Martin F.M."/>
            <person name="Hacquard S."/>
        </authorList>
    </citation>
    <scope>NUCLEOTIDE SEQUENCE [LARGE SCALE GENOMIC DNA]</scope>
    <source>
        <strain evidence="1 2">MPI-SDFR-AT-0079</strain>
    </source>
</reference>
<proteinExistence type="predicted"/>
<accession>A0ACB7PCN4</accession>